<feature type="signal peptide" evidence="1">
    <location>
        <begin position="1"/>
        <end position="22"/>
    </location>
</feature>
<evidence type="ECO:0000313" key="3">
    <source>
        <dbReference type="Proteomes" id="UP000540423"/>
    </source>
</evidence>
<protein>
    <recommendedName>
        <fullName evidence="4">Secreted protein</fullName>
    </recommendedName>
</protein>
<keyword evidence="3" id="KW-1185">Reference proteome</keyword>
<dbReference type="RefSeq" id="WP_185027215.1">
    <property type="nucleotide sequence ID" value="NZ_BNBN01000002.1"/>
</dbReference>
<comment type="caution">
    <text evidence="2">The sequence shown here is derived from an EMBL/GenBank/DDBJ whole genome shotgun (WGS) entry which is preliminary data.</text>
</comment>
<gene>
    <name evidence="2" type="ORF">HNQ79_000969</name>
</gene>
<feature type="chain" id="PRO_5039240240" description="Secreted protein" evidence="1">
    <location>
        <begin position="23"/>
        <end position="129"/>
    </location>
</feature>
<reference evidence="2 3" key="1">
    <citation type="submission" date="2020-08" db="EMBL/GenBank/DDBJ databases">
        <title>Genomic Encyclopedia of Type Strains, Phase IV (KMG-IV): sequencing the most valuable type-strain genomes for metagenomic binning, comparative biology and taxonomic classification.</title>
        <authorList>
            <person name="Goeker M."/>
        </authorList>
    </citation>
    <scope>NUCLEOTIDE SEQUENCE [LARGE SCALE GENOMIC DNA]</scope>
    <source>
        <strain evidence="2 3">DSM 40141</strain>
    </source>
</reference>
<keyword evidence="1" id="KW-0732">Signal</keyword>
<organism evidence="2 3">
    <name type="scientific">Streptomyces candidus</name>
    <dbReference type="NCBI Taxonomy" id="67283"/>
    <lineage>
        <taxon>Bacteria</taxon>
        <taxon>Bacillati</taxon>
        <taxon>Actinomycetota</taxon>
        <taxon>Actinomycetes</taxon>
        <taxon>Kitasatosporales</taxon>
        <taxon>Streptomycetaceae</taxon>
        <taxon>Streptomyces</taxon>
    </lineage>
</organism>
<proteinExistence type="predicted"/>
<name>A0A7X0LP41_9ACTN</name>
<evidence type="ECO:0000313" key="2">
    <source>
        <dbReference type="EMBL" id="MBB6434521.1"/>
    </source>
</evidence>
<dbReference type="AlphaFoldDB" id="A0A7X0LP41"/>
<dbReference type="Proteomes" id="UP000540423">
    <property type="component" value="Unassembled WGS sequence"/>
</dbReference>
<evidence type="ECO:0008006" key="4">
    <source>
        <dbReference type="Google" id="ProtNLM"/>
    </source>
</evidence>
<sequence>MTHRIRMAAATVAAGLVPTATGLGTAAQADAPHTPAASKGQAAAPCWHSSGKWWCNNKRGAAVWAADSVTIVGYMHSNPSWFTCRLDADPTGGGGPHPNRWLLTKADNGRVGWMKDSDVYSETDPVRPC</sequence>
<evidence type="ECO:0000256" key="1">
    <source>
        <dbReference type="SAM" id="SignalP"/>
    </source>
</evidence>
<accession>A0A7X0LP41</accession>
<dbReference type="EMBL" id="JACHEM010000002">
    <property type="protein sequence ID" value="MBB6434521.1"/>
    <property type="molecule type" value="Genomic_DNA"/>
</dbReference>